<feature type="domain" description="VanZ-like" evidence="3">
    <location>
        <begin position="14"/>
        <end position="129"/>
    </location>
</feature>
<feature type="transmembrane region" description="Helical" evidence="2">
    <location>
        <begin position="7"/>
        <end position="28"/>
    </location>
</feature>
<evidence type="ECO:0000259" key="3">
    <source>
        <dbReference type="Pfam" id="PF04892"/>
    </source>
</evidence>
<dbReference type="Pfam" id="PF04892">
    <property type="entry name" value="VanZ"/>
    <property type="match status" value="1"/>
</dbReference>
<keyword evidence="2" id="KW-0812">Transmembrane</keyword>
<evidence type="ECO:0000313" key="5">
    <source>
        <dbReference type="Proteomes" id="UP000182725"/>
    </source>
</evidence>
<dbReference type="EMBL" id="FNTV01000001">
    <property type="protein sequence ID" value="SEE63926.1"/>
    <property type="molecule type" value="Genomic_DNA"/>
</dbReference>
<evidence type="ECO:0000256" key="2">
    <source>
        <dbReference type="SAM" id="Phobius"/>
    </source>
</evidence>
<gene>
    <name evidence="4" type="ORF">SAMN04489740_2004</name>
</gene>
<dbReference type="RefSeq" id="WP_074711519.1">
    <property type="nucleotide sequence ID" value="NZ_FNTV01000001.1"/>
</dbReference>
<accession>A0A1H5KGE5</accession>
<feature type="transmembrane region" description="Helical" evidence="2">
    <location>
        <begin position="53"/>
        <end position="75"/>
    </location>
</feature>
<dbReference type="InterPro" id="IPR006976">
    <property type="entry name" value="VanZ-like"/>
</dbReference>
<feature type="transmembrane region" description="Helical" evidence="2">
    <location>
        <begin position="82"/>
        <end position="103"/>
    </location>
</feature>
<reference evidence="4 5" key="1">
    <citation type="submission" date="2016-10" db="EMBL/GenBank/DDBJ databases">
        <authorList>
            <person name="de Groot N.N."/>
        </authorList>
    </citation>
    <scope>NUCLEOTIDE SEQUENCE [LARGE SCALE GENOMIC DNA]</scope>
    <source>
        <strain evidence="4 5">DSM 22274</strain>
    </source>
</reference>
<feature type="transmembrane region" description="Helical" evidence="2">
    <location>
        <begin position="109"/>
        <end position="129"/>
    </location>
</feature>
<organism evidence="4 5">
    <name type="scientific">Arthrobacter alpinus</name>
    <dbReference type="NCBI Taxonomy" id="656366"/>
    <lineage>
        <taxon>Bacteria</taxon>
        <taxon>Bacillati</taxon>
        <taxon>Actinomycetota</taxon>
        <taxon>Actinomycetes</taxon>
        <taxon>Micrococcales</taxon>
        <taxon>Micrococcaceae</taxon>
        <taxon>Arthrobacter</taxon>
    </lineage>
</organism>
<keyword evidence="2" id="KW-1133">Transmembrane helix</keyword>
<evidence type="ECO:0000313" key="4">
    <source>
        <dbReference type="EMBL" id="SEE63926.1"/>
    </source>
</evidence>
<name>A0A1H5KGE5_9MICC</name>
<sequence length="159" mass="17474">MNKTHHRIALAAAVVYLAGVMLIVFWPAPVDRPASGQLHMVLTWLHNHGMPRFIGYGQVEFTANVGIFIPMGYIASAWFRKFWPGIFIGFLASCVIELGQAIFLPDRFATGMDVLANTIGAGIGAALYYGDHRSRTNSATSRMSNEPSQLQANFEKSAE</sequence>
<proteinExistence type="predicted"/>
<dbReference type="AlphaFoldDB" id="A0A1H5KGE5"/>
<dbReference type="Proteomes" id="UP000182725">
    <property type="component" value="Unassembled WGS sequence"/>
</dbReference>
<keyword evidence="2" id="KW-0472">Membrane</keyword>
<feature type="region of interest" description="Disordered" evidence="1">
    <location>
        <begin position="137"/>
        <end position="159"/>
    </location>
</feature>
<evidence type="ECO:0000256" key="1">
    <source>
        <dbReference type="SAM" id="MobiDB-lite"/>
    </source>
</evidence>
<protein>
    <submittedName>
        <fullName evidence="4">VanZ like family protein</fullName>
    </submittedName>
</protein>